<keyword evidence="2" id="KW-1185">Reference proteome</keyword>
<protein>
    <submittedName>
        <fullName evidence="1">Uncharacterized protein</fullName>
    </submittedName>
</protein>
<reference evidence="1 2" key="1">
    <citation type="journal article" date="2018" name="Mol. Plant">
        <title>The genome of Artemisia annua provides insight into the evolution of Asteraceae family and artemisinin biosynthesis.</title>
        <authorList>
            <person name="Shen Q."/>
            <person name="Zhang L."/>
            <person name="Liao Z."/>
            <person name="Wang S."/>
            <person name="Yan T."/>
            <person name="Shi P."/>
            <person name="Liu M."/>
            <person name="Fu X."/>
            <person name="Pan Q."/>
            <person name="Wang Y."/>
            <person name="Lv Z."/>
            <person name="Lu X."/>
            <person name="Zhang F."/>
            <person name="Jiang W."/>
            <person name="Ma Y."/>
            <person name="Chen M."/>
            <person name="Hao X."/>
            <person name="Li L."/>
            <person name="Tang Y."/>
            <person name="Lv G."/>
            <person name="Zhou Y."/>
            <person name="Sun X."/>
            <person name="Brodelius P.E."/>
            <person name="Rose J.K.C."/>
            <person name="Tang K."/>
        </authorList>
    </citation>
    <scope>NUCLEOTIDE SEQUENCE [LARGE SCALE GENOMIC DNA]</scope>
    <source>
        <strain evidence="2">cv. Huhao1</strain>
        <tissue evidence="1">Leaf</tissue>
    </source>
</reference>
<dbReference type="EMBL" id="PKPP01000044">
    <property type="protein sequence ID" value="PWA98906.1"/>
    <property type="molecule type" value="Genomic_DNA"/>
</dbReference>
<dbReference type="OrthoDB" id="1704709at2759"/>
<gene>
    <name evidence="1" type="ORF">CTI12_AA005020</name>
</gene>
<evidence type="ECO:0000313" key="2">
    <source>
        <dbReference type="Proteomes" id="UP000245207"/>
    </source>
</evidence>
<organism evidence="1 2">
    <name type="scientific">Artemisia annua</name>
    <name type="common">Sweet wormwood</name>
    <dbReference type="NCBI Taxonomy" id="35608"/>
    <lineage>
        <taxon>Eukaryota</taxon>
        <taxon>Viridiplantae</taxon>
        <taxon>Streptophyta</taxon>
        <taxon>Embryophyta</taxon>
        <taxon>Tracheophyta</taxon>
        <taxon>Spermatophyta</taxon>
        <taxon>Magnoliopsida</taxon>
        <taxon>eudicotyledons</taxon>
        <taxon>Gunneridae</taxon>
        <taxon>Pentapetalae</taxon>
        <taxon>asterids</taxon>
        <taxon>campanulids</taxon>
        <taxon>Asterales</taxon>
        <taxon>Asteraceae</taxon>
        <taxon>Asteroideae</taxon>
        <taxon>Anthemideae</taxon>
        <taxon>Artemisiinae</taxon>
        <taxon>Artemisia</taxon>
    </lineage>
</organism>
<dbReference type="AlphaFoldDB" id="A0A2U1QLN2"/>
<proteinExistence type="predicted"/>
<comment type="caution">
    <text evidence="1">The sequence shown here is derived from an EMBL/GenBank/DDBJ whole genome shotgun (WGS) entry which is preliminary data.</text>
</comment>
<name>A0A2U1QLN2_ARTAN</name>
<dbReference type="STRING" id="35608.A0A2U1QLN2"/>
<accession>A0A2U1QLN2</accession>
<sequence length="66" mass="7685">MHYTDDASVLSSNNRIIQMMHFVLCLCAHHHKISTQLELHRYFYSLGASVIEEVRLQCDKVFGFVT</sequence>
<dbReference type="Proteomes" id="UP000245207">
    <property type="component" value="Unassembled WGS sequence"/>
</dbReference>
<evidence type="ECO:0000313" key="1">
    <source>
        <dbReference type="EMBL" id="PWA98906.1"/>
    </source>
</evidence>